<dbReference type="GO" id="GO:0031507">
    <property type="term" value="P:heterochromatin formation"/>
    <property type="evidence" value="ECO:0007669"/>
    <property type="project" value="InterPro"/>
</dbReference>
<dbReference type="PANTHER" id="PTHR47240:SF2">
    <property type="entry name" value="CHROMO DOMAIN-CONTAINING PROTEIN LHP1"/>
    <property type="match status" value="1"/>
</dbReference>
<keyword evidence="3" id="KW-1185">Reference proteome</keyword>
<dbReference type="Proteomes" id="UP000729402">
    <property type="component" value="Unassembled WGS sequence"/>
</dbReference>
<accession>A0A8J6BS25</accession>
<dbReference type="AlphaFoldDB" id="A0A8J6BS25"/>
<feature type="region of interest" description="Disordered" evidence="1">
    <location>
        <begin position="82"/>
        <end position="106"/>
    </location>
</feature>
<evidence type="ECO:0000256" key="1">
    <source>
        <dbReference type="SAM" id="MobiDB-lite"/>
    </source>
</evidence>
<evidence type="ECO:0000313" key="2">
    <source>
        <dbReference type="EMBL" id="KAG8091526.1"/>
    </source>
</evidence>
<dbReference type="InterPro" id="IPR044251">
    <property type="entry name" value="LHP1-like"/>
</dbReference>
<sequence length="145" mass="15546">MASRELGATSNVNPMTVPHVALSGDVLMCKICGWQYSIEGLLHRLMGALVFDACLALVSTRSAKHGEGYDDSLSLKPCLTHTTTQATSSGGSRGEGGSPGECNLQDLASRSDGKEVTVDDKELKANNPLLLISYYEQHLRYNLTS</sequence>
<protein>
    <submittedName>
        <fullName evidence="2">Uncharacterized protein</fullName>
    </submittedName>
</protein>
<gene>
    <name evidence="2" type="ORF">GUJ93_ZPchr0012g19943</name>
</gene>
<reference evidence="2" key="1">
    <citation type="journal article" date="2021" name="bioRxiv">
        <title>Whole Genome Assembly and Annotation of Northern Wild Rice, Zizania palustris L., Supports a Whole Genome Duplication in the Zizania Genus.</title>
        <authorList>
            <person name="Haas M."/>
            <person name="Kono T."/>
            <person name="Macchietto M."/>
            <person name="Millas R."/>
            <person name="McGilp L."/>
            <person name="Shao M."/>
            <person name="Duquette J."/>
            <person name="Hirsch C.N."/>
            <person name="Kimball J."/>
        </authorList>
    </citation>
    <scope>NUCLEOTIDE SEQUENCE</scope>
    <source>
        <tissue evidence="2">Fresh leaf tissue</tissue>
    </source>
</reference>
<reference evidence="2" key="2">
    <citation type="submission" date="2021-02" db="EMBL/GenBank/DDBJ databases">
        <authorList>
            <person name="Kimball J.A."/>
            <person name="Haas M.W."/>
            <person name="Macchietto M."/>
            <person name="Kono T."/>
            <person name="Duquette J."/>
            <person name="Shao M."/>
        </authorList>
    </citation>
    <scope>NUCLEOTIDE SEQUENCE</scope>
    <source>
        <tissue evidence="2">Fresh leaf tissue</tissue>
    </source>
</reference>
<dbReference type="EMBL" id="JAAALK010000080">
    <property type="protein sequence ID" value="KAG8091526.1"/>
    <property type="molecule type" value="Genomic_DNA"/>
</dbReference>
<dbReference type="OrthoDB" id="1918685at2759"/>
<dbReference type="PANTHER" id="PTHR47240">
    <property type="entry name" value="CHROMO DOMAIN-CONTAINING PROTEIN LHP1"/>
    <property type="match status" value="1"/>
</dbReference>
<organism evidence="2 3">
    <name type="scientific">Zizania palustris</name>
    <name type="common">Northern wild rice</name>
    <dbReference type="NCBI Taxonomy" id="103762"/>
    <lineage>
        <taxon>Eukaryota</taxon>
        <taxon>Viridiplantae</taxon>
        <taxon>Streptophyta</taxon>
        <taxon>Embryophyta</taxon>
        <taxon>Tracheophyta</taxon>
        <taxon>Spermatophyta</taxon>
        <taxon>Magnoliopsida</taxon>
        <taxon>Liliopsida</taxon>
        <taxon>Poales</taxon>
        <taxon>Poaceae</taxon>
        <taxon>BOP clade</taxon>
        <taxon>Oryzoideae</taxon>
        <taxon>Oryzeae</taxon>
        <taxon>Zizaniinae</taxon>
        <taxon>Zizania</taxon>
    </lineage>
</organism>
<evidence type="ECO:0000313" key="3">
    <source>
        <dbReference type="Proteomes" id="UP000729402"/>
    </source>
</evidence>
<comment type="caution">
    <text evidence="2">The sequence shown here is derived from an EMBL/GenBank/DDBJ whole genome shotgun (WGS) entry which is preliminary data.</text>
</comment>
<proteinExistence type="predicted"/>
<name>A0A8J6BS25_ZIZPA</name>